<evidence type="ECO:0000313" key="4">
    <source>
        <dbReference type="Proteomes" id="UP000316598"/>
    </source>
</evidence>
<keyword evidence="4" id="KW-1185">Reference proteome</keyword>
<evidence type="ECO:0000256" key="2">
    <source>
        <dbReference type="SAM" id="SignalP"/>
    </source>
</evidence>
<dbReference type="RefSeq" id="WP_146514466.1">
    <property type="nucleotide sequence ID" value="NZ_SJPI01000001.1"/>
</dbReference>
<dbReference type="OrthoDB" id="233364at2"/>
<feature type="compositionally biased region" description="Polar residues" evidence="1">
    <location>
        <begin position="79"/>
        <end position="99"/>
    </location>
</feature>
<organism evidence="3 4">
    <name type="scientific">Rubripirellula amarantea</name>
    <dbReference type="NCBI Taxonomy" id="2527999"/>
    <lineage>
        <taxon>Bacteria</taxon>
        <taxon>Pseudomonadati</taxon>
        <taxon>Planctomycetota</taxon>
        <taxon>Planctomycetia</taxon>
        <taxon>Pirellulales</taxon>
        <taxon>Pirellulaceae</taxon>
        <taxon>Rubripirellula</taxon>
    </lineage>
</organism>
<evidence type="ECO:0008006" key="5">
    <source>
        <dbReference type="Google" id="ProtNLM"/>
    </source>
</evidence>
<sequence length="573" mass="61984" precursor="true">MLRILTTLLLIGTGLVAIADEPVTEHLQRGEFGAAFDRAMQLPTDARDAALADIVLAQRGFANPGSASSTLREIESSEARSQATRSVPAISSSSATNRGTGAAGGSSFADFQSLIDLIQNTVDPESWDALGGQGTMQEYPQGVYVDPNGTLQTCETLAATDSINNLATLLARPRSAQLQSALDISSEPRDWKSASNLRCVSLRRLRDAWADAIMHGGVPGEALSHLAGLSTIQYVVVQENDILLLGKTAGTELHQGWFRDHDTGLAAIRLDILATTILAARQQTPFGCTIDPTTEGLKAAAATAAKVASRELPIGKAADAMIDAIGMQNIEVFGTPADSPLALMMVEADRHMKQLALGVHPMPGETSNYLEIVDEYIAQGVPNDLLLRLWFTASARSVRTDNDRIVFEMTGVPVKLSGQNERAVADGARGNLTTDFRSEAFVKRFNQNWSDIRATYPIYAGLESVFQASSAAALAHQFAKSPHQQALLDSLASMASSSSRYTRVPQQVETIAVLHNIRHRSQRHHIVMASGGVAVNPRLTLARTFHAYPSLSSMTRADEDRPKLIHRWWWDVR</sequence>
<dbReference type="Pfam" id="PF07643">
    <property type="entry name" value="DUF1598"/>
    <property type="match status" value="1"/>
</dbReference>
<reference evidence="3 4" key="1">
    <citation type="submission" date="2019-02" db="EMBL/GenBank/DDBJ databases">
        <title>Deep-cultivation of Planctomycetes and their phenomic and genomic characterization uncovers novel biology.</title>
        <authorList>
            <person name="Wiegand S."/>
            <person name="Jogler M."/>
            <person name="Boedeker C."/>
            <person name="Pinto D."/>
            <person name="Vollmers J."/>
            <person name="Rivas-Marin E."/>
            <person name="Kohn T."/>
            <person name="Peeters S.H."/>
            <person name="Heuer A."/>
            <person name="Rast P."/>
            <person name="Oberbeckmann S."/>
            <person name="Bunk B."/>
            <person name="Jeske O."/>
            <person name="Meyerdierks A."/>
            <person name="Storesund J.E."/>
            <person name="Kallscheuer N."/>
            <person name="Luecker S."/>
            <person name="Lage O.M."/>
            <person name="Pohl T."/>
            <person name="Merkel B.J."/>
            <person name="Hornburger P."/>
            <person name="Mueller R.-W."/>
            <person name="Bruemmer F."/>
            <person name="Labrenz M."/>
            <person name="Spormann A.M."/>
            <person name="Op Den Camp H."/>
            <person name="Overmann J."/>
            <person name="Amann R."/>
            <person name="Jetten M.S.M."/>
            <person name="Mascher T."/>
            <person name="Medema M.H."/>
            <person name="Devos D.P."/>
            <person name="Kaster A.-K."/>
            <person name="Ovreas L."/>
            <person name="Rohde M."/>
            <person name="Galperin M.Y."/>
            <person name="Jogler C."/>
        </authorList>
    </citation>
    <scope>NUCLEOTIDE SEQUENCE [LARGE SCALE GENOMIC DNA]</scope>
    <source>
        <strain evidence="3 4">Pla22</strain>
    </source>
</reference>
<comment type="caution">
    <text evidence="3">The sequence shown here is derived from an EMBL/GenBank/DDBJ whole genome shotgun (WGS) entry which is preliminary data.</text>
</comment>
<evidence type="ECO:0000313" key="3">
    <source>
        <dbReference type="EMBL" id="TWT54417.1"/>
    </source>
</evidence>
<feature type="signal peptide" evidence="2">
    <location>
        <begin position="1"/>
        <end position="19"/>
    </location>
</feature>
<feature type="region of interest" description="Disordered" evidence="1">
    <location>
        <begin position="64"/>
        <end position="102"/>
    </location>
</feature>
<dbReference type="EMBL" id="SJPI01000001">
    <property type="protein sequence ID" value="TWT54417.1"/>
    <property type="molecule type" value="Genomic_DNA"/>
</dbReference>
<name>A0A5C5WUK1_9BACT</name>
<dbReference type="InterPro" id="IPR011487">
    <property type="entry name" value="DUF1598"/>
</dbReference>
<keyword evidence="2" id="KW-0732">Signal</keyword>
<gene>
    <name evidence="3" type="ORF">Pla22_20640</name>
</gene>
<feature type="chain" id="PRO_5023111585" description="DUF1598 domain-containing protein" evidence="2">
    <location>
        <begin position="20"/>
        <end position="573"/>
    </location>
</feature>
<proteinExistence type="predicted"/>
<accession>A0A5C5WUK1</accession>
<dbReference type="AlphaFoldDB" id="A0A5C5WUK1"/>
<dbReference type="Proteomes" id="UP000316598">
    <property type="component" value="Unassembled WGS sequence"/>
</dbReference>
<evidence type="ECO:0000256" key="1">
    <source>
        <dbReference type="SAM" id="MobiDB-lite"/>
    </source>
</evidence>
<protein>
    <recommendedName>
        <fullName evidence="5">DUF1598 domain-containing protein</fullName>
    </recommendedName>
</protein>